<dbReference type="STRING" id="444158.MmarC6_0140"/>
<sequence length="261" mass="28742">MIRKTLSKVKEATFCIELPNKNANNMQTPAGTGFFISPDGWFVTAAHVIMDKNGSPRTDVNKAFLTKEGSGDTPGLLCKQVTLRYVLPELDIALFKVDFEKNLGNEWFIGKTEFPFIKISTLPLEMGEPVYSFGYPLSTYEISKSGDMGFVKLNPRVTSAVISSDLETTGLSLSENDPKYYVLDKALNYGNSGGPIVSTKTGNVHAICSSFQPVTVKQPHLKDKLGKPMNIMIPSLYGVVSSFDNKELINLFNSLHVTVEQ</sequence>
<dbReference type="EMBL" id="CP000867">
    <property type="protein sequence ID" value="ABX00963.1"/>
    <property type="molecule type" value="Genomic_DNA"/>
</dbReference>
<keyword evidence="1" id="KW-0378">Hydrolase</keyword>
<dbReference type="PhylomeDB" id="A9A7L5"/>
<evidence type="ECO:0000313" key="1">
    <source>
        <dbReference type="EMBL" id="ABX00963.1"/>
    </source>
</evidence>
<dbReference type="Pfam" id="PF13365">
    <property type="entry name" value="Trypsin_2"/>
    <property type="match status" value="1"/>
</dbReference>
<dbReference type="Gene3D" id="2.40.10.120">
    <property type="match status" value="1"/>
</dbReference>
<dbReference type="OrthoDB" id="59939at2157"/>
<dbReference type="eggNOG" id="arCOG06637">
    <property type="taxonomic scope" value="Archaea"/>
</dbReference>
<name>A9A7L5_METM6</name>
<dbReference type="AlphaFoldDB" id="A9A7L5"/>
<dbReference type="SUPFAM" id="SSF50494">
    <property type="entry name" value="Trypsin-like serine proteases"/>
    <property type="match status" value="1"/>
</dbReference>
<proteinExistence type="predicted"/>
<reference evidence="1" key="1">
    <citation type="submission" date="2007-10" db="EMBL/GenBank/DDBJ databases">
        <title>Complete sequence of Methanococcus maripaludis C6.</title>
        <authorList>
            <consortium name="US DOE Joint Genome Institute"/>
            <person name="Copeland A."/>
            <person name="Lucas S."/>
            <person name="Lapidus A."/>
            <person name="Barry K."/>
            <person name="Glavina del Rio T."/>
            <person name="Dalin E."/>
            <person name="Tice H."/>
            <person name="Pitluck S."/>
            <person name="Clum A."/>
            <person name="Schmutz J."/>
            <person name="Larimer F."/>
            <person name="Land M."/>
            <person name="Hauser L."/>
            <person name="Kyrpides N."/>
            <person name="Mikhailova N."/>
            <person name="Sieprawska-Lupa M."/>
            <person name="Whitman W.B."/>
            <person name="Richardson P."/>
        </authorList>
    </citation>
    <scope>NUCLEOTIDE SEQUENCE [LARGE SCALE GENOMIC DNA]</scope>
    <source>
        <strain evidence="1">C6</strain>
    </source>
</reference>
<organism evidence="1">
    <name type="scientific">Methanococcus maripaludis (strain C6 / ATCC BAA-1332)</name>
    <dbReference type="NCBI Taxonomy" id="444158"/>
    <lineage>
        <taxon>Archaea</taxon>
        <taxon>Methanobacteriati</taxon>
        <taxon>Methanobacteriota</taxon>
        <taxon>Methanomada group</taxon>
        <taxon>Methanococci</taxon>
        <taxon>Methanococcales</taxon>
        <taxon>Methanococcaceae</taxon>
        <taxon>Methanococcus</taxon>
    </lineage>
</organism>
<dbReference type="GO" id="GO:0008233">
    <property type="term" value="F:peptidase activity"/>
    <property type="evidence" value="ECO:0007669"/>
    <property type="project" value="UniProtKB-KW"/>
</dbReference>
<keyword evidence="1" id="KW-0645">Protease</keyword>
<dbReference type="InterPro" id="IPR009003">
    <property type="entry name" value="Peptidase_S1_PA"/>
</dbReference>
<protein>
    <submittedName>
        <fullName evidence="1">Chymotrypsin serine protease, family S1</fullName>
    </submittedName>
</protein>
<dbReference type="GO" id="GO:0006508">
    <property type="term" value="P:proteolysis"/>
    <property type="evidence" value="ECO:0007669"/>
    <property type="project" value="UniProtKB-KW"/>
</dbReference>
<accession>A9A7L5</accession>
<dbReference type="PANTHER" id="PTHR22939">
    <property type="entry name" value="SERINE PROTEASE FAMILY S1C HTRA-RELATED"/>
    <property type="match status" value="1"/>
</dbReference>
<dbReference type="HOGENOM" id="CLU_1064011_0_0_2"/>
<gene>
    <name evidence="1" type="ordered locus">MmarC6_0140</name>
</gene>
<dbReference type="PANTHER" id="PTHR22939:SF129">
    <property type="entry name" value="SERINE PROTEASE HTRA2, MITOCHONDRIAL"/>
    <property type="match status" value="1"/>
</dbReference>
<dbReference type="KEGG" id="mmx:MmarC6_0140"/>